<dbReference type="Proteomes" id="UP000054279">
    <property type="component" value="Unassembled WGS sequence"/>
</dbReference>
<name>A0A0C9UF61_SPHS4</name>
<feature type="non-terminal residue" evidence="1">
    <location>
        <position position="55"/>
    </location>
</feature>
<dbReference type="InterPro" id="IPR027443">
    <property type="entry name" value="IPNS-like_sf"/>
</dbReference>
<protein>
    <recommendedName>
        <fullName evidence="3">Non-haem dioxygenase N-terminal domain-containing protein</fullName>
    </recommendedName>
</protein>
<evidence type="ECO:0000313" key="1">
    <source>
        <dbReference type="EMBL" id="KIJ33374.1"/>
    </source>
</evidence>
<dbReference type="EMBL" id="KN837213">
    <property type="protein sequence ID" value="KIJ33374.1"/>
    <property type="molecule type" value="Genomic_DNA"/>
</dbReference>
<evidence type="ECO:0000313" key="2">
    <source>
        <dbReference type="Proteomes" id="UP000054279"/>
    </source>
</evidence>
<accession>A0A0C9UF61</accession>
<gene>
    <name evidence="1" type="ORF">M422DRAFT_87907</name>
</gene>
<sequence>LPKWVAPPPTKHEVDWADILTVDLSVYDSKKQELIEIVEKGLRRDGFFYAIGHGI</sequence>
<dbReference type="Gene3D" id="2.60.120.330">
    <property type="entry name" value="B-lactam Antibiotic, Isopenicillin N Synthase, Chain"/>
    <property type="match status" value="1"/>
</dbReference>
<reference evidence="1 2" key="1">
    <citation type="submission" date="2014-06" db="EMBL/GenBank/DDBJ databases">
        <title>Evolutionary Origins and Diversification of the Mycorrhizal Mutualists.</title>
        <authorList>
            <consortium name="DOE Joint Genome Institute"/>
            <consortium name="Mycorrhizal Genomics Consortium"/>
            <person name="Kohler A."/>
            <person name="Kuo A."/>
            <person name="Nagy L.G."/>
            <person name="Floudas D."/>
            <person name="Copeland A."/>
            <person name="Barry K.W."/>
            <person name="Cichocki N."/>
            <person name="Veneault-Fourrey C."/>
            <person name="LaButti K."/>
            <person name="Lindquist E.A."/>
            <person name="Lipzen A."/>
            <person name="Lundell T."/>
            <person name="Morin E."/>
            <person name="Murat C."/>
            <person name="Riley R."/>
            <person name="Ohm R."/>
            <person name="Sun H."/>
            <person name="Tunlid A."/>
            <person name="Henrissat B."/>
            <person name="Grigoriev I.V."/>
            <person name="Hibbett D.S."/>
            <person name="Martin F."/>
        </authorList>
    </citation>
    <scope>NUCLEOTIDE SEQUENCE [LARGE SCALE GENOMIC DNA]</scope>
    <source>
        <strain evidence="1 2">SS14</strain>
    </source>
</reference>
<keyword evidence="2" id="KW-1185">Reference proteome</keyword>
<organism evidence="1 2">
    <name type="scientific">Sphaerobolus stellatus (strain SS14)</name>
    <dbReference type="NCBI Taxonomy" id="990650"/>
    <lineage>
        <taxon>Eukaryota</taxon>
        <taxon>Fungi</taxon>
        <taxon>Dikarya</taxon>
        <taxon>Basidiomycota</taxon>
        <taxon>Agaricomycotina</taxon>
        <taxon>Agaricomycetes</taxon>
        <taxon>Phallomycetidae</taxon>
        <taxon>Geastrales</taxon>
        <taxon>Sphaerobolaceae</taxon>
        <taxon>Sphaerobolus</taxon>
    </lineage>
</organism>
<evidence type="ECO:0008006" key="3">
    <source>
        <dbReference type="Google" id="ProtNLM"/>
    </source>
</evidence>
<dbReference type="AlphaFoldDB" id="A0A0C9UF61"/>
<dbReference type="SUPFAM" id="SSF51197">
    <property type="entry name" value="Clavaminate synthase-like"/>
    <property type="match status" value="1"/>
</dbReference>
<proteinExistence type="predicted"/>
<feature type="non-terminal residue" evidence="1">
    <location>
        <position position="1"/>
    </location>
</feature>
<dbReference type="HOGENOM" id="CLU_3038179_0_0_1"/>
<dbReference type="OrthoDB" id="406156at2759"/>